<accession>A0AAJ5WAE0</accession>
<evidence type="ECO:0000313" key="1">
    <source>
        <dbReference type="EMBL" id="WEK20705.1"/>
    </source>
</evidence>
<organism evidence="1 2">
    <name type="scientific">Candidatus Pedobacter colombiensis</name>
    <dbReference type="NCBI Taxonomy" id="3121371"/>
    <lineage>
        <taxon>Bacteria</taxon>
        <taxon>Pseudomonadati</taxon>
        <taxon>Bacteroidota</taxon>
        <taxon>Sphingobacteriia</taxon>
        <taxon>Sphingobacteriales</taxon>
        <taxon>Sphingobacteriaceae</taxon>
        <taxon>Pedobacter</taxon>
    </lineage>
</organism>
<dbReference type="Proteomes" id="UP001214530">
    <property type="component" value="Chromosome"/>
</dbReference>
<gene>
    <name evidence="1" type="ORF">P0Y49_06085</name>
</gene>
<evidence type="ECO:0000313" key="2">
    <source>
        <dbReference type="Proteomes" id="UP001214530"/>
    </source>
</evidence>
<reference evidence="1" key="1">
    <citation type="submission" date="2023-03" db="EMBL/GenBank/DDBJ databases">
        <title>Andean soil-derived lignocellulolytic bacterial consortium as a source of novel taxa and putative plastic-active enzymes.</title>
        <authorList>
            <person name="Diaz-Garcia L."/>
            <person name="Chuvochina M."/>
            <person name="Feuerriegel G."/>
            <person name="Bunk B."/>
            <person name="Sproer C."/>
            <person name="Streit W.R."/>
            <person name="Rodriguez L.M."/>
            <person name="Overmann J."/>
            <person name="Jimenez D.J."/>
        </authorList>
    </citation>
    <scope>NUCLEOTIDE SEQUENCE</scope>
    <source>
        <strain evidence="1">MAG 3858</strain>
    </source>
</reference>
<protein>
    <submittedName>
        <fullName evidence="1">DUF4272 domain-containing protein</fullName>
    </submittedName>
</protein>
<proteinExistence type="predicted"/>
<sequence>MSQLKSKSQTEILLTSLNIPFYNRFSLIEDEQKSEIRSPQDIAKRVLILTYLCYIAKVEEDRFEIIEFLKKENLWNSVTNDEQKLFLKEKLTEKEKINISWRSEGIWLLLFTMNKIEKLELPQQEIEMDSIFDKIPDFMTETKEFIKSAVIRPPAEILDLSDLIYRIHWALRNVELNNLAPLDVNPSIVFERHYAVNWVADSSLNWDDITTDT</sequence>
<dbReference type="InterPro" id="IPR025368">
    <property type="entry name" value="DUF4272"/>
</dbReference>
<name>A0AAJ5WAE0_9SPHI</name>
<dbReference type="EMBL" id="CP119313">
    <property type="protein sequence ID" value="WEK20705.1"/>
    <property type="molecule type" value="Genomic_DNA"/>
</dbReference>
<dbReference type="Pfam" id="PF14094">
    <property type="entry name" value="DUF4272"/>
    <property type="match status" value="1"/>
</dbReference>
<dbReference type="AlphaFoldDB" id="A0AAJ5WAE0"/>